<evidence type="ECO:0000256" key="1">
    <source>
        <dbReference type="ARBA" id="ARBA00005051"/>
    </source>
</evidence>
<dbReference type="NCBIfam" id="TIGR01498">
    <property type="entry name" value="folK"/>
    <property type="match status" value="1"/>
</dbReference>
<dbReference type="EMBL" id="FOAS01000013">
    <property type="protein sequence ID" value="SEL50064.1"/>
    <property type="molecule type" value="Genomic_DNA"/>
</dbReference>
<evidence type="ECO:0000313" key="10">
    <source>
        <dbReference type="Proteomes" id="UP000185766"/>
    </source>
</evidence>
<dbReference type="GO" id="GO:0046656">
    <property type="term" value="P:folic acid biosynthetic process"/>
    <property type="evidence" value="ECO:0007669"/>
    <property type="project" value="UniProtKB-KW"/>
</dbReference>
<evidence type="ECO:0000256" key="2">
    <source>
        <dbReference type="ARBA" id="ARBA00013253"/>
    </source>
</evidence>
<keyword evidence="6" id="KW-0067">ATP-binding</keyword>
<dbReference type="EC" id="2.7.6.3" evidence="2"/>
<evidence type="ECO:0000256" key="6">
    <source>
        <dbReference type="ARBA" id="ARBA00022840"/>
    </source>
</evidence>
<dbReference type="InterPro" id="IPR035907">
    <property type="entry name" value="Hppk_sf"/>
</dbReference>
<dbReference type="RefSeq" id="WP_074869334.1">
    <property type="nucleotide sequence ID" value="NZ_FOAS01000013.1"/>
</dbReference>
<dbReference type="STRING" id="1429083.GCA_001885685_00830"/>
<accession>A0A1H7QQQ0</accession>
<dbReference type="PANTHER" id="PTHR43071:SF2">
    <property type="entry name" value="2-AMINO-4-HYDROXY-6-HYDROXYMETHYLDIHYDROPTERIDINE PYROPHOSPHOKINASE"/>
    <property type="match status" value="1"/>
</dbReference>
<dbReference type="AlphaFoldDB" id="A0A1H7QQQ0"/>
<dbReference type="CDD" id="cd00483">
    <property type="entry name" value="HPPK"/>
    <property type="match status" value="1"/>
</dbReference>
<gene>
    <name evidence="9" type="ORF">SAMN05216214_11331</name>
</gene>
<keyword evidence="4" id="KW-0547">Nucleotide-binding</keyword>
<dbReference type="UniPathway" id="UPA00077">
    <property type="reaction ID" value="UER00155"/>
</dbReference>
<keyword evidence="3" id="KW-0808">Transferase</keyword>
<evidence type="ECO:0000256" key="3">
    <source>
        <dbReference type="ARBA" id="ARBA00022679"/>
    </source>
</evidence>
<dbReference type="GO" id="GO:0046654">
    <property type="term" value="P:tetrahydrofolate biosynthetic process"/>
    <property type="evidence" value="ECO:0007669"/>
    <property type="project" value="UniProtKB-UniPathway"/>
</dbReference>
<sequence length="173" mass="18458">MTVAVYLGLGSNVAREANLTRGLEALNALLGDLQLSPVFESDAVGITSGPFFNLVVGAQTSLGLAELDAALKTIESASGRYAADRQGLTLDIDILLYGDLHGSHAGLTLPRPELRKNAFVLWPLAELAPTLCLPDSGESVAAVWQAYPHSQRLQPVAFSWREQALTPQHLLAD</sequence>
<reference evidence="9 10" key="1">
    <citation type="submission" date="2016-10" db="EMBL/GenBank/DDBJ databases">
        <authorList>
            <person name="de Groot N.N."/>
        </authorList>
    </citation>
    <scope>NUCLEOTIDE SEQUENCE [LARGE SCALE GENOMIC DNA]</scope>
    <source>
        <strain evidence="9 10">JCM 19513</strain>
    </source>
</reference>
<evidence type="ECO:0000259" key="8">
    <source>
        <dbReference type="Pfam" id="PF01288"/>
    </source>
</evidence>
<evidence type="ECO:0000256" key="4">
    <source>
        <dbReference type="ARBA" id="ARBA00022741"/>
    </source>
</evidence>
<keyword evidence="7" id="KW-0289">Folate biosynthesis</keyword>
<dbReference type="GO" id="GO:0016301">
    <property type="term" value="F:kinase activity"/>
    <property type="evidence" value="ECO:0007669"/>
    <property type="project" value="UniProtKB-KW"/>
</dbReference>
<proteinExistence type="predicted"/>
<protein>
    <recommendedName>
        <fullName evidence="2">2-amino-4-hydroxy-6-hydroxymethyldihydropteridine diphosphokinase</fullName>
        <ecNumber evidence="2">2.7.6.3</ecNumber>
    </recommendedName>
</protein>
<comment type="pathway">
    <text evidence="1">Cofactor biosynthesis; tetrahydrofolate biosynthesis; 2-amino-4-hydroxy-6-hydroxymethyl-7,8-dihydropteridine diphosphate from 7,8-dihydroneopterin triphosphate: step 4/4.</text>
</comment>
<dbReference type="GO" id="GO:0005524">
    <property type="term" value="F:ATP binding"/>
    <property type="evidence" value="ECO:0007669"/>
    <property type="project" value="UniProtKB-KW"/>
</dbReference>
<dbReference type="Gene3D" id="3.30.70.560">
    <property type="entry name" value="7,8-Dihydro-6-hydroxymethylpterin-pyrophosphokinase HPPK"/>
    <property type="match status" value="1"/>
</dbReference>
<feature type="domain" description="7,8-dihydro-6-hydroxymethylpterin-pyrophosphokinase" evidence="8">
    <location>
        <begin position="6"/>
        <end position="129"/>
    </location>
</feature>
<dbReference type="InterPro" id="IPR000550">
    <property type="entry name" value="Hppk"/>
</dbReference>
<keyword evidence="5 9" id="KW-0418">Kinase</keyword>
<name>A0A1H7QQQ0_9GAMM</name>
<dbReference type="SUPFAM" id="SSF55083">
    <property type="entry name" value="6-hydroxymethyl-7,8-dihydropterin pyrophosphokinase, HPPK"/>
    <property type="match status" value="1"/>
</dbReference>
<organism evidence="9 10">
    <name type="scientific">Atopomonas hussainii</name>
    <dbReference type="NCBI Taxonomy" id="1429083"/>
    <lineage>
        <taxon>Bacteria</taxon>
        <taxon>Pseudomonadati</taxon>
        <taxon>Pseudomonadota</taxon>
        <taxon>Gammaproteobacteria</taxon>
        <taxon>Pseudomonadales</taxon>
        <taxon>Pseudomonadaceae</taxon>
        <taxon>Atopomonas</taxon>
    </lineage>
</organism>
<dbReference type="GO" id="GO:0003848">
    <property type="term" value="F:2-amino-4-hydroxy-6-hydroxymethyldihydropteridine diphosphokinase activity"/>
    <property type="evidence" value="ECO:0007669"/>
    <property type="project" value="UniProtKB-EC"/>
</dbReference>
<evidence type="ECO:0000256" key="7">
    <source>
        <dbReference type="ARBA" id="ARBA00022909"/>
    </source>
</evidence>
<dbReference type="Proteomes" id="UP000185766">
    <property type="component" value="Unassembled WGS sequence"/>
</dbReference>
<dbReference type="Pfam" id="PF01288">
    <property type="entry name" value="HPPK"/>
    <property type="match status" value="1"/>
</dbReference>
<keyword evidence="10" id="KW-1185">Reference proteome</keyword>
<dbReference type="PANTHER" id="PTHR43071">
    <property type="entry name" value="2-AMINO-4-HYDROXY-6-HYDROXYMETHYLDIHYDROPTERIDINE PYROPHOSPHOKINASE"/>
    <property type="match status" value="1"/>
</dbReference>
<evidence type="ECO:0000256" key="5">
    <source>
        <dbReference type="ARBA" id="ARBA00022777"/>
    </source>
</evidence>
<evidence type="ECO:0000313" key="9">
    <source>
        <dbReference type="EMBL" id="SEL50064.1"/>
    </source>
</evidence>